<reference evidence="1" key="1">
    <citation type="submission" date="2022-06" db="EMBL/GenBank/DDBJ databases">
        <authorList>
            <person name="Legras J.-L."/>
            <person name="Devillers H."/>
            <person name="Grondin C."/>
        </authorList>
    </citation>
    <scope>NUCLEOTIDE SEQUENCE</scope>
    <source>
        <strain evidence="1">CLIB 1444</strain>
    </source>
</reference>
<dbReference type="Proteomes" id="UP001152531">
    <property type="component" value="Unassembled WGS sequence"/>
</dbReference>
<organism evidence="1 2">
    <name type="scientific">[Candida] jaroonii</name>
    <dbReference type="NCBI Taxonomy" id="467808"/>
    <lineage>
        <taxon>Eukaryota</taxon>
        <taxon>Fungi</taxon>
        <taxon>Dikarya</taxon>
        <taxon>Ascomycota</taxon>
        <taxon>Saccharomycotina</taxon>
        <taxon>Pichiomycetes</taxon>
        <taxon>Debaryomycetaceae</taxon>
        <taxon>Yamadazyma</taxon>
    </lineage>
</organism>
<evidence type="ECO:0000313" key="2">
    <source>
        <dbReference type="Proteomes" id="UP001152531"/>
    </source>
</evidence>
<comment type="caution">
    <text evidence="1">The sequence shown here is derived from an EMBL/GenBank/DDBJ whole genome shotgun (WGS) entry which is preliminary data.</text>
</comment>
<proteinExistence type="predicted"/>
<name>A0ACA9YF05_9ASCO</name>
<evidence type="ECO:0000313" key="1">
    <source>
        <dbReference type="EMBL" id="CAH6723243.1"/>
    </source>
</evidence>
<sequence>MSEIQFVQSEKDFDTYLSLNKYLVAYFTASWCGPCQAIKPVVDALYNDSRFQAIEVVKIDIDTQQALASKYQITSVPTFLFMENGKIVDTMRGAGKQVVEHFATLQQKAGNDAQPRRGNGTKNEESSASEPAYSDELKEFIPKGYSVLNDLVFPGDFVSLNTLPLSKSSRVKDVFNLKEFTTAIVSDADSQMLLYVPLTHISKIYSILIKYKKIDTASDNDNLDADDLEESQKPNLLKLWGNKSNILSFDDADGQSGLHEENLDIQEGWNEVKVKYVRFQNIQNLNIFIDGEDSDYHTMIEKIAIIGVGGEEKDQNISEKLAGEPHE</sequence>
<gene>
    <name evidence="1" type="ORF">CLIB1444_13S03532</name>
</gene>
<protein>
    <submittedName>
        <fullName evidence="1">Uncharacterized protein</fullName>
    </submittedName>
</protein>
<accession>A0ACA9YF05</accession>
<dbReference type="EMBL" id="CALSDN010000013">
    <property type="protein sequence ID" value="CAH6723243.1"/>
    <property type="molecule type" value="Genomic_DNA"/>
</dbReference>
<keyword evidence="2" id="KW-1185">Reference proteome</keyword>